<dbReference type="GO" id="GO:0046872">
    <property type="term" value="F:metal ion binding"/>
    <property type="evidence" value="ECO:0007669"/>
    <property type="project" value="UniProtKB-KW"/>
</dbReference>
<evidence type="ECO:0000256" key="2">
    <source>
        <dbReference type="ARBA" id="ARBA00007357"/>
    </source>
</evidence>
<feature type="domain" description="Peptidase M13 N-terminal" evidence="9">
    <location>
        <begin position="35"/>
        <end position="443"/>
    </location>
</feature>
<evidence type="ECO:0000313" key="11">
    <source>
        <dbReference type="Proteomes" id="UP001239445"/>
    </source>
</evidence>
<comment type="caution">
    <text evidence="10">The sequence shown here is derived from an EMBL/GenBank/DDBJ whole genome shotgun (WGS) entry which is preliminary data.</text>
</comment>
<dbReference type="Pfam" id="PF01431">
    <property type="entry name" value="Peptidase_M13"/>
    <property type="match status" value="1"/>
</dbReference>
<evidence type="ECO:0000256" key="5">
    <source>
        <dbReference type="ARBA" id="ARBA00022801"/>
    </source>
</evidence>
<feature type="domain" description="Peptidase M13 C-terminal" evidence="8">
    <location>
        <begin position="505"/>
        <end position="704"/>
    </location>
</feature>
<reference evidence="10" key="1">
    <citation type="submission" date="2023-06" db="EMBL/GenBank/DDBJ databases">
        <title>Genome-scale phylogeny and comparative genomics of the fungal order Sordariales.</title>
        <authorList>
            <consortium name="Lawrence Berkeley National Laboratory"/>
            <person name="Hensen N."/>
            <person name="Bonometti L."/>
            <person name="Westerberg I."/>
            <person name="Brannstrom I.O."/>
            <person name="Guillou S."/>
            <person name="Cros-Aarteil S."/>
            <person name="Calhoun S."/>
            <person name="Haridas S."/>
            <person name="Kuo A."/>
            <person name="Mondo S."/>
            <person name="Pangilinan J."/>
            <person name="Riley R."/>
            <person name="Labutti K."/>
            <person name="Andreopoulos B."/>
            <person name="Lipzen A."/>
            <person name="Chen C."/>
            <person name="Yanf M."/>
            <person name="Daum C."/>
            <person name="Ng V."/>
            <person name="Clum A."/>
            <person name="Steindorff A."/>
            <person name="Ohm R."/>
            <person name="Martin F."/>
            <person name="Silar P."/>
            <person name="Natvig D."/>
            <person name="Lalanne C."/>
            <person name="Gautier V."/>
            <person name="Ament-Velasquez S.L."/>
            <person name="Kruys A."/>
            <person name="Hutchinson M.I."/>
            <person name="Powell A.J."/>
            <person name="Barry K."/>
            <person name="Miller A.N."/>
            <person name="Grigoriev I.V."/>
            <person name="Debuchy R."/>
            <person name="Gladieux P."/>
            <person name="Thoren M.H."/>
            <person name="Johannesson H."/>
        </authorList>
    </citation>
    <scope>NUCLEOTIDE SEQUENCE</scope>
    <source>
        <strain evidence="10">PSN4</strain>
    </source>
</reference>
<evidence type="ECO:0000256" key="1">
    <source>
        <dbReference type="ARBA" id="ARBA00001947"/>
    </source>
</evidence>
<protein>
    <submittedName>
        <fullName evidence="10">Uncharacterized protein</fullName>
    </submittedName>
</protein>
<evidence type="ECO:0000256" key="6">
    <source>
        <dbReference type="ARBA" id="ARBA00022833"/>
    </source>
</evidence>
<organism evidence="10 11">
    <name type="scientific">Echria macrotheca</name>
    <dbReference type="NCBI Taxonomy" id="438768"/>
    <lineage>
        <taxon>Eukaryota</taxon>
        <taxon>Fungi</taxon>
        <taxon>Dikarya</taxon>
        <taxon>Ascomycota</taxon>
        <taxon>Pezizomycotina</taxon>
        <taxon>Sordariomycetes</taxon>
        <taxon>Sordariomycetidae</taxon>
        <taxon>Sordariales</taxon>
        <taxon>Schizotheciaceae</taxon>
        <taxon>Echria</taxon>
    </lineage>
</organism>
<dbReference type="PRINTS" id="PR00786">
    <property type="entry name" value="NEPRILYSIN"/>
</dbReference>
<dbReference type="PROSITE" id="PS51885">
    <property type="entry name" value="NEPRILYSIN"/>
    <property type="match status" value="1"/>
</dbReference>
<dbReference type="AlphaFoldDB" id="A0AAJ0BL92"/>
<evidence type="ECO:0000256" key="3">
    <source>
        <dbReference type="ARBA" id="ARBA00022670"/>
    </source>
</evidence>
<evidence type="ECO:0000256" key="4">
    <source>
        <dbReference type="ARBA" id="ARBA00022723"/>
    </source>
</evidence>
<dbReference type="SUPFAM" id="SSF55486">
    <property type="entry name" value="Metalloproteases ('zincins'), catalytic domain"/>
    <property type="match status" value="1"/>
</dbReference>
<dbReference type="GO" id="GO:0016485">
    <property type="term" value="P:protein processing"/>
    <property type="evidence" value="ECO:0007669"/>
    <property type="project" value="TreeGrafter"/>
</dbReference>
<dbReference type="Gene3D" id="3.40.390.10">
    <property type="entry name" value="Collagenase (Catalytic Domain)"/>
    <property type="match status" value="1"/>
</dbReference>
<keyword evidence="5" id="KW-0378">Hydrolase</keyword>
<gene>
    <name evidence="10" type="ORF">QBC47DRAFT_438404</name>
</gene>
<evidence type="ECO:0000259" key="8">
    <source>
        <dbReference type="Pfam" id="PF01431"/>
    </source>
</evidence>
<comment type="cofactor">
    <cofactor evidence="1">
        <name>Zn(2+)</name>
        <dbReference type="ChEBI" id="CHEBI:29105"/>
    </cofactor>
</comment>
<dbReference type="InterPro" id="IPR042089">
    <property type="entry name" value="Peptidase_M13_dom_2"/>
</dbReference>
<evidence type="ECO:0000313" key="10">
    <source>
        <dbReference type="EMBL" id="KAK1760022.1"/>
    </source>
</evidence>
<evidence type="ECO:0000256" key="7">
    <source>
        <dbReference type="ARBA" id="ARBA00023049"/>
    </source>
</evidence>
<dbReference type="InterPro" id="IPR008753">
    <property type="entry name" value="Peptidase_M13_N"/>
</dbReference>
<sequence>MKHAIRAAVCMTPACVQLASEYVSNLSPNYKQLDPCTDFEEMVCGGFRANHNLGDDLYMDVGTVLQLETTKRMLSVLESPYPGESNHSSFSPRRLSTRDVSIDQQNFDKMKLAYTTCQNDTAIIEAGIRPISQLLDQLNATFRAGDWSETYSFLLRLGIAPLLTLDVVEDDADIPYPYYPYPLIKENSMLALGNLTAYRDPNVTTEYTAILTELLGKIYPGNSAPKDTDRLATDLVKFETELSEFAIQWPPDDSSSPNTVDLPISEASKLLPQLDLGKVLQDLAPANYVPHNVTLTYPVYLSNLSRLLNETSEETIQTFFTWCTILGVRYNVQAAGVFDRLDSLLNRVGKPPRDHVGLGRRQESEISKLYCAVRVQYDMVWILDRFFAETFFSDAEMQLSQQMVLDFKTAYAAKLENSAWMDAETKQRAIKKVRNVEPELGYPTQSPNVPSPPSLQEWYSSLNITSSDFFNILSATNFSTARRFAALGRPSDRRAWSKFRVSEVNAYYDNYRNEIVVPAAELQYPFFHKDFPDVINYGSTGAPTFGHELSHGFDTDGVNFDEEGRIVNWWTNETRAEYVRRTKCLVRQYDNYTVTSLEGTQVKVNGSMTLNENFADNMGLIVGYEAWQQRRANSTKPGMLPGLEGIFTEEQLFFVAFANSWCSKYSAQGLNPDTHAPDPARVKGPLANSRAFRQAFGCPVKDPVCDLF</sequence>
<dbReference type="InterPro" id="IPR018497">
    <property type="entry name" value="Peptidase_M13_C"/>
</dbReference>
<dbReference type="Proteomes" id="UP001239445">
    <property type="component" value="Unassembled WGS sequence"/>
</dbReference>
<accession>A0AAJ0BL92</accession>
<dbReference type="GO" id="GO:0004222">
    <property type="term" value="F:metalloendopeptidase activity"/>
    <property type="evidence" value="ECO:0007669"/>
    <property type="project" value="InterPro"/>
</dbReference>
<dbReference type="GO" id="GO:0005886">
    <property type="term" value="C:plasma membrane"/>
    <property type="evidence" value="ECO:0007669"/>
    <property type="project" value="TreeGrafter"/>
</dbReference>
<dbReference type="InterPro" id="IPR024079">
    <property type="entry name" value="MetalloPept_cat_dom_sf"/>
</dbReference>
<keyword evidence="7" id="KW-0482">Metalloprotease</keyword>
<proteinExistence type="inferred from homology"/>
<name>A0AAJ0BL92_9PEZI</name>
<keyword evidence="4" id="KW-0479">Metal-binding</keyword>
<dbReference type="CDD" id="cd08662">
    <property type="entry name" value="M13"/>
    <property type="match status" value="1"/>
</dbReference>
<dbReference type="EMBL" id="MU839828">
    <property type="protein sequence ID" value="KAK1760022.1"/>
    <property type="molecule type" value="Genomic_DNA"/>
</dbReference>
<evidence type="ECO:0000259" key="9">
    <source>
        <dbReference type="Pfam" id="PF05649"/>
    </source>
</evidence>
<dbReference type="PANTHER" id="PTHR11733">
    <property type="entry name" value="ZINC METALLOPROTEASE FAMILY M13 NEPRILYSIN-RELATED"/>
    <property type="match status" value="1"/>
</dbReference>
<dbReference type="InterPro" id="IPR000718">
    <property type="entry name" value="Peptidase_M13"/>
</dbReference>
<keyword evidence="3" id="KW-0645">Protease</keyword>
<dbReference type="Pfam" id="PF05649">
    <property type="entry name" value="Peptidase_M13_N"/>
    <property type="match status" value="1"/>
</dbReference>
<dbReference type="PANTHER" id="PTHR11733:SF167">
    <property type="entry name" value="FI17812P1-RELATED"/>
    <property type="match status" value="1"/>
</dbReference>
<keyword evidence="6" id="KW-0862">Zinc</keyword>
<keyword evidence="11" id="KW-1185">Reference proteome</keyword>
<dbReference type="Gene3D" id="1.10.1380.10">
    <property type="entry name" value="Neutral endopeptidase , domain2"/>
    <property type="match status" value="1"/>
</dbReference>
<comment type="similarity">
    <text evidence="2">Belongs to the peptidase M13 family.</text>
</comment>